<dbReference type="Pfam" id="PF21054">
    <property type="entry name" value="RUBC_PIKBD"/>
    <property type="match status" value="1"/>
</dbReference>
<dbReference type="InterPro" id="IPR025258">
    <property type="entry name" value="RH_dom"/>
</dbReference>
<feature type="compositionally biased region" description="Low complexity" evidence="2">
    <location>
        <begin position="307"/>
        <end position="326"/>
    </location>
</feature>
<name>U5ENF2_9DIPT</name>
<dbReference type="GO" id="GO:1901981">
    <property type="term" value="F:phosphatidylinositol phosphate binding"/>
    <property type="evidence" value="ECO:0007669"/>
    <property type="project" value="TreeGrafter"/>
</dbReference>
<feature type="domain" description="Rubicon Homology" evidence="3">
    <location>
        <begin position="477"/>
        <end position="674"/>
    </location>
</feature>
<sequence length="683" mass="77941">GGHKRSTSHPRFTFLTNQQQKLSTSITQTPKRRQTFHVKQAHKANSIKLRRENSISLVLRPWKSLPNISLAVNQTQAQQSVAVVTVNTNTPTDSPTVACEAIKVPKFEYNIQNGAGGDTNSISPSNVLLNCSHIQICEDKSHCKSHNRTTTASRHISKKFQYASPSSNASEKSTSPRNIVLGEFFPQFGEKLTNSPIRQHSSDSLLNAFSLSAKPIDKQSLTSFLQSTFFFSRSNIELERENAHFSLSEALISSIEQLKWNKKNEKNPRLKKLRKRPSTASFTSSSLSGSRICSPHRFHSNPQQHLSPSSQESYSSTATTTTNQSQPSPPSDGENPTEKVVFDLQSDYDYDYDIENLNAIEWPEDVKLFSAEAVALSLISKFSDKQLPTASDLLWLVSEQDAPQKLLPLPDGDIINPDDNYNLNTFIRGTKEWAPPRAQIIFTRHKPVERKLLIAKQNQRCAGCGMKVARAYTHRFRYCDYLGKFCCTGCHKNQISVIPARVIERWDFTPYPVSVFAYRLLNDLWTGPLFRICDLNPRLYVNIKSLQIARNLRIQLKFIHDFITTCRFSEKYFDNIPAHLSSDIDIWSMNDFVAVKDGTFYIEISEFIAKCEKHIFNCELCIARGFYCEKCDRKDIIFPWEKRVRRCPVCGTCYHNTCWTDNICSKCERIRRRRSLSNSNSIN</sequence>
<dbReference type="GO" id="GO:0006914">
    <property type="term" value="P:autophagy"/>
    <property type="evidence" value="ECO:0007669"/>
    <property type="project" value="UniProtKB-KW"/>
</dbReference>
<dbReference type="InterPro" id="IPR052428">
    <property type="entry name" value="Autophagy_HostDef_Reg"/>
</dbReference>
<feature type="non-terminal residue" evidence="4">
    <location>
        <position position="1"/>
    </location>
</feature>
<feature type="compositionally biased region" description="Low complexity" evidence="2">
    <location>
        <begin position="278"/>
        <end position="290"/>
    </location>
</feature>
<keyword evidence="1" id="KW-0072">Autophagy</keyword>
<evidence type="ECO:0000313" key="4">
    <source>
        <dbReference type="EMBL" id="JAB55738.1"/>
    </source>
</evidence>
<accession>U5ENF2</accession>
<protein>
    <submittedName>
        <fullName evidence="4">Putative early endosome</fullName>
    </submittedName>
</protein>
<proteinExistence type="evidence at transcript level"/>
<dbReference type="AlphaFoldDB" id="U5ENF2"/>
<reference evidence="4" key="1">
    <citation type="journal article" date="2014" name="Insect Biochem. Mol. Biol.">
        <title>An insight into the sialome of the frog biting fly, Corethrella appendiculata.</title>
        <authorList>
            <person name="Ribeiro J.M.C."/>
            <person name="Chagas A.C."/>
            <person name="Pham V.M."/>
            <person name="Lounibos L.P."/>
            <person name="Calvo E."/>
        </authorList>
    </citation>
    <scope>NUCLEOTIDE SEQUENCE</scope>
    <source>
        <tissue evidence="4">Salivary glands</tissue>
    </source>
</reference>
<dbReference type="SMART" id="SM01175">
    <property type="entry name" value="DUF4206"/>
    <property type="match status" value="1"/>
</dbReference>
<dbReference type="PANTHER" id="PTHR45971">
    <property type="entry name" value="PHOX (PX) DOMAIN-CONTAINING PROTEIN"/>
    <property type="match status" value="1"/>
</dbReference>
<feature type="region of interest" description="Disordered" evidence="2">
    <location>
        <begin position="266"/>
        <end position="338"/>
    </location>
</feature>
<evidence type="ECO:0000256" key="2">
    <source>
        <dbReference type="SAM" id="MobiDB-lite"/>
    </source>
</evidence>
<dbReference type="InterPro" id="IPR048569">
    <property type="entry name" value="RUBC_PIKBD"/>
</dbReference>
<dbReference type="EMBL" id="GANO01004133">
    <property type="protein sequence ID" value="JAB55738.1"/>
    <property type="molecule type" value="mRNA"/>
</dbReference>
<organism evidence="4">
    <name type="scientific">Corethrella appendiculata</name>
    <dbReference type="NCBI Taxonomy" id="1370023"/>
    <lineage>
        <taxon>Eukaryota</taxon>
        <taxon>Metazoa</taxon>
        <taxon>Ecdysozoa</taxon>
        <taxon>Arthropoda</taxon>
        <taxon>Hexapoda</taxon>
        <taxon>Insecta</taxon>
        <taxon>Pterygota</taxon>
        <taxon>Neoptera</taxon>
        <taxon>Endopterygota</taxon>
        <taxon>Diptera</taxon>
        <taxon>Nematocera</taxon>
        <taxon>Culicoidea</taxon>
        <taxon>Chaoboridae</taxon>
        <taxon>Corethrella</taxon>
    </lineage>
</organism>
<dbReference type="Pfam" id="PF13901">
    <property type="entry name" value="RH_dom"/>
    <property type="match status" value="1"/>
</dbReference>
<evidence type="ECO:0000259" key="3">
    <source>
        <dbReference type="SMART" id="SM01175"/>
    </source>
</evidence>
<dbReference type="PANTHER" id="PTHR45971:SF1">
    <property type="entry name" value="RUBICON, ISOFORM A"/>
    <property type="match status" value="1"/>
</dbReference>
<evidence type="ECO:0000256" key="1">
    <source>
        <dbReference type="ARBA" id="ARBA00023006"/>
    </source>
</evidence>